<dbReference type="AlphaFoldDB" id="A0A7T4EEG8"/>
<dbReference type="Proteomes" id="UP000596145">
    <property type="component" value="Chromosome"/>
</dbReference>
<evidence type="ECO:0000313" key="3">
    <source>
        <dbReference type="EMBL" id="QRP71605.1"/>
    </source>
</evidence>
<dbReference type="GO" id="GO:0003676">
    <property type="term" value="F:nucleic acid binding"/>
    <property type="evidence" value="ECO:0007669"/>
    <property type="project" value="InterPro"/>
</dbReference>
<gene>
    <name evidence="2" type="ORF">I6I10_10460</name>
    <name evidence="3" type="ORF">I6J21_05675</name>
</gene>
<dbReference type="InterPro" id="IPR013520">
    <property type="entry name" value="Ribonucl_H"/>
</dbReference>
<evidence type="ECO:0000313" key="4">
    <source>
        <dbReference type="Proteomes" id="UP000596145"/>
    </source>
</evidence>
<accession>A0A7T4EEG8</accession>
<dbReference type="Pfam" id="PF00929">
    <property type="entry name" value="RNase_T"/>
    <property type="match status" value="1"/>
</dbReference>
<dbReference type="PANTHER" id="PTHR30231:SF42">
    <property type="entry name" value="EXONUCLEASE"/>
    <property type="match status" value="1"/>
</dbReference>
<dbReference type="InterPro" id="IPR036397">
    <property type="entry name" value="RNaseH_sf"/>
</dbReference>
<protein>
    <submittedName>
        <fullName evidence="2">3'-5' exonuclease</fullName>
    </submittedName>
</protein>
<evidence type="ECO:0000313" key="2">
    <source>
        <dbReference type="EMBL" id="QQB45883.1"/>
    </source>
</evidence>
<keyword evidence="2" id="KW-0378">Hydrolase</keyword>
<reference evidence="2 4" key="1">
    <citation type="submission" date="2020-12" db="EMBL/GenBank/DDBJ databases">
        <title>FDA dAtabase for Regulatory Grade micrObial Sequences (FDA-ARGOS): Supporting development and validation of Infectious Disease Dx tests.</title>
        <authorList>
            <person name="Sproer C."/>
            <person name="Gronow S."/>
            <person name="Severitt S."/>
            <person name="Schroder I."/>
            <person name="Tallon L."/>
            <person name="Sadzewicz L."/>
            <person name="Zhao X."/>
            <person name="Boylan J."/>
            <person name="Ott S."/>
            <person name="Bowen H."/>
            <person name="Vavikolanu K."/>
            <person name="Mehta A."/>
            <person name="Aluvathingal J."/>
            <person name="Nadendla S."/>
            <person name="Lowell S."/>
            <person name="Myers T."/>
            <person name="Yan Y."/>
            <person name="Sichtig H."/>
        </authorList>
    </citation>
    <scope>NUCLEOTIDE SEQUENCE [LARGE SCALE GENOMIC DNA]</scope>
    <source>
        <strain evidence="2 4">FDAARGOS_1053</strain>
        <strain evidence="3">FDAARGOS_1191</strain>
    </source>
</reference>
<name>A0A7T4EEG8_9CORY</name>
<dbReference type="SUPFAM" id="SSF53098">
    <property type="entry name" value="Ribonuclease H-like"/>
    <property type="match status" value="1"/>
</dbReference>
<dbReference type="PANTHER" id="PTHR30231">
    <property type="entry name" value="DNA POLYMERASE III SUBUNIT EPSILON"/>
    <property type="match status" value="1"/>
</dbReference>
<dbReference type="EMBL" id="CP069534">
    <property type="protein sequence ID" value="QRP71605.1"/>
    <property type="molecule type" value="Genomic_DNA"/>
</dbReference>
<keyword evidence="2" id="KW-0540">Nuclease</keyword>
<organism evidence="2 4">
    <name type="scientific">Corynebacterium glucuronolyticum</name>
    <dbReference type="NCBI Taxonomy" id="39791"/>
    <lineage>
        <taxon>Bacteria</taxon>
        <taxon>Bacillati</taxon>
        <taxon>Actinomycetota</taxon>
        <taxon>Actinomycetes</taxon>
        <taxon>Mycobacteriales</taxon>
        <taxon>Corynebacteriaceae</taxon>
        <taxon>Corynebacterium</taxon>
    </lineage>
</organism>
<evidence type="ECO:0000259" key="1">
    <source>
        <dbReference type="SMART" id="SM00479"/>
    </source>
</evidence>
<dbReference type="OrthoDB" id="9803913at2"/>
<dbReference type="EMBL" id="CP066007">
    <property type="protein sequence ID" value="QQB45883.1"/>
    <property type="molecule type" value="Genomic_DNA"/>
</dbReference>
<dbReference type="SMART" id="SM00479">
    <property type="entry name" value="EXOIII"/>
    <property type="match status" value="1"/>
</dbReference>
<feature type="domain" description="Exonuclease" evidence="1">
    <location>
        <begin position="253"/>
        <end position="421"/>
    </location>
</feature>
<dbReference type="InterPro" id="IPR012337">
    <property type="entry name" value="RNaseH-like_sf"/>
</dbReference>
<dbReference type="Proteomes" id="UP000617681">
    <property type="component" value="Chromosome"/>
</dbReference>
<dbReference type="GO" id="GO:0005829">
    <property type="term" value="C:cytosol"/>
    <property type="evidence" value="ECO:0007669"/>
    <property type="project" value="TreeGrafter"/>
</dbReference>
<dbReference type="GO" id="GO:0008408">
    <property type="term" value="F:3'-5' exonuclease activity"/>
    <property type="evidence" value="ECO:0007669"/>
    <property type="project" value="TreeGrafter"/>
</dbReference>
<keyword evidence="2" id="KW-0269">Exonuclease</keyword>
<sequence length="427" mass="47993">MDMGFVDFISNLLSGDNADSRNHRNDTAPGIDNVLGGLEEGGLPNQPLAAPTSHYPQFSVARSVESSAPLPWLEPKQAIRMPTFEGRYICDWVNPIAQLKRDGDLDTALYFAKGCMEEMVHAARENPANVMEFYVSQVLIIQHKQRDYVGELETLDYWLGLQLPASRQDLHVNLLKRQAKAQEMAAKRSGTDPAPYTAEWKRLVELEKETKKSQVDSGSLTGRSAAGLDSIATVSRHAPRRYAASPEALAKPKFVAVDFETANRSSRSACQIAMVKVEYGQIVDRFSTLLKPPPGHDEFEFTYLHGISARDVADAPSWKFVEPYIRAFVDRLPVYAHNASFDRGVWVSMDSYYGTRTLPEEFYCSYRTAKRLIPGLENYKLPTVTKAIAPWFRLDHHRADSDAEACALIVIGLQMLENYSEDERPKQ</sequence>
<proteinExistence type="predicted"/>
<dbReference type="Gene3D" id="3.30.420.10">
    <property type="entry name" value="Ribonuclease H-like superfamily/Ribonuclease H"/>
    <property type="match status" value="1"/>
</dbReference>
<dbReference type="CDD" id="cd06130">
    <property type="entry name" value="DNA_pol_III_epsilon_like"/>
    <property type="match status" value="1"/>
</dbReference>